<comment type="caution">
    <text evidence="2">The sequence shown here is derived from an EMBL/GenBank/DDBJ whole genome shotgun (WGS) entry which is preliminary data.</text>
</comment>
<dbReference type="Proteomes" id="UP001165283">
    <property type="component" value="Unassembled WGS sequence"/>
</dbReference>
<proteinExistence type="predicted"/>
<evidence type="ECO:0000313" key="3">
    <source>
        <dbReference type="Proteomes" id="UP001165283"/>
    </source>
</evidence>
<dbReference type="EMBL" id="JAGSOV010000094">
    <property type="protein sequence ID" value="MCO1660810.1"/>
    <property type="molecule type" value="Genomic_DNA"/>
</dbReference>
<dbReference type="RefSeq" id="WP_252446347.1">
    <property type="nucleotide sequence ID" value="NZ_JAGSOV010000094.1"/>
</dbReference>
<name>A0ABT1ACP6_9PSEU</name>
<evidence type="ECO:0000256" key="1">
    <source>
        <dbReference type="SAM" id="MobiDB-lite"/>
    </source>
</evidence>
<reference evidence="2" key="1">
    <citation type="submission" date="2021-04" db="EMBL/GenBank/DDBJ databases">
        <title>Pseudonocardia sp. nov., isolated from sandy soil of mangrove forest.</title>
        <authorList>
            <person name="Zan Z."/>
            <person name="Huang R."/>
            <person name="Liu W."/>
        </authorList>
    </citation>
    <scope>NUCLEOTIDE SEQUENCE</scope>
    <source>
        <strain evidence="2">S2-4</strain>
    </source>
</reference>
<gene>
    <name evidence="2" type="ORF">KDL28_37760</name>
</gene>
<feature type="region of interest" description="Disordered" evidence="1">
    <location>
        <begin position="18"/>
        <end position="38"/>
    </location>
</feature>
<sequence>MALAEVERQREQLGRLGIREAAQGRPARPVCGRDRFDHGDIGHRAGQVERKLGLPVLAAAAQGFRAAAVGGSAGRGIKPVAEYLADERVHEPATAVGRLDQVRGGGLSQQRRAVPSVEGSHRREPINLDVLAEHRRILEQGLALDGALVQPAPHGLAHARRRPAPHP</sequence>
<protein>
    <submittedName>
        <fullName evidence="2">Uncharacterized protein</fullName>
    </submittedName>
</protein>
<evidence type="ECO:0000313" key="2">
    <source>
        <dbReference type="EMBL" id="MCO1660810.1"/>
    </source>
</evidence>
<accession>A0ABT1ACP6</accession>
<keyword evidence="3" id="KW-1185">Reference proteome</keyword>
<organism evidence="2 3">
    <name type="scientific">Pseudonocardia humida</name>
    <dbReference type="NCBI Taxonomy" id="2800819"/>
    <lineage>
        <taxon>Bacteria</taxon>
        <taxon>Bacillati</taxon>
        <taxon>Actinomycetota</taxon>
        <taxon>Actinomycetes</taxon>
        <taxon>Pseudonocardiales</taxon>
        <taxon>Pseudonocardiaceae</taxon>
        <taxon>Pseudonocardia</taxon>
    </lineage>
</organism>